<keyword evidence="4 13" id="KW-0808">Transferase</keyword>
<sequence length="521" mass="58779">MHYLGRGQEAPSGEDRDWEGTPAADRTVSKTLSAAKMSVLSPVIDWWTPDASYVTALLVTAGAGPVFRGLASETARRWFGLSMGILLLACTCGRGAVHPLAAAVGNVAILKLVSARHVHAVSFAFCFAYLALVRLLDAFVHDVSPLINVIQMLLSLKLVGLAFEVHNSWRLCQKSTAPSPTPTEPSGGEGDARDTSARDRAELAVTEVTVPTAAEQLQYAFFYVGMLTGPYYTYVTFRHCMEGTFWPWTDCGWAPVLRRARFLPLYIVLFLFLGWMWPIADASRASSWLYGVWFIYPVFTHFRMRMYFGFILSEVACITHGLGAYPAGSLPRPGKGPTDYGRLVQIMEDKKELATAEYDFETVHNIREGRVELDVTMTSVLKQWNTTVQYWLYYTVYRSTPGTKVFRASVTMLVSAFWHGIHSGYYLSLLTCPLYMVVEDLWERRLRRRLPESRLWLYDCVTWFLRVSMFSYLCMGFLLLRADTTLAYWRSVYFVGHTAAAALYALGLMVLPRPPRPPKPE</sequence>
<comment type="similarity">
    <text evidence="3">Belongs to the membrane-bound acyltransferase family.</text>
</comment>
<accession>A0A6A4WFF4</accession>
<keyword evidence="8 13" id="KW-0012">Acyltransferase</keyword>
<dbReference type="AlphaFoldDB" id="A0A6A4WFF4"/>
<feature type="region of interest" description="Disordered" evidence="11">
    <location>
        <begin position="1"/>
        <end position="22"/>
    </location>
</feature>
<comment type="pathway">
    <text evidence="9">Phospholipid metabolism.</text>
</comment>
<name>A0A6A4WFF4_AMPAM</name>
<evidence type="ECO:0000256" key="2">
    <source>
        <dbReference type="ARBA" id="ARBA00005074"/>
    </source>
</evidence>
<evidence type="ECO:0000256" key="8">
    <source>
        <dbReference type="ARBA" id="ARBA00023315"/>
    </source>
</evidence>
<evidence type="ECO:0000256" key="1">
    <source>
        <dbReference type="ARBA" id="ARBA00004141"/>
    </source>
</evidence>
<comment type="pathway">
    <text evidence="2">Lipid metabolism; phospholipid metabolism.</text>
</comment>
<evidence type="ECO:0000256" key="7">
    <source>
        <dbReference type="ARBA" id="ARBA00023136"/>
    </source>
</evidence>
<reference evidence="13 14" key="1">
    <citation type="submission" date="2019-07" db="EMBL/GenBank/DDBJ databases">
        <title>Draft genome assembly of a fouling barnacle, Amphibalanus amphitrite (Darwin, 1854): The first reference genome for Thecostraca.</title>
        <authorList>
            <person name="Kim W."/>
        </authorList>
    </citation>
    <scope>NUCLEOTIDE SEQUENCE [LARGE SCALE GENOMIC DNA]</scope>
    <source>
        <strain evidence="13">SNU_AA5</strain>
        <tissue evidence="13">Soma without cirri and trophi</tissue>
    </source>
</reference>
<dbReference type="InterPro" id="IPR004299">
    <property type="entry name" value="MBOAT_fam"/>
</dbReference>
<organism evidence="13 14">
    <name type="scientific">Amphibalanus amphitrite</name>
    <name type="common">Striped barnacle</name>
    <name type="synonym">Balanus amphitrite</name>
    <dbReference type="NCBI Taxonomy" id="1232801"/>
    <lineage>
        <taxon>Eukaryota</taxon>
        <taxon>Metazoa</taxon>
        <taxon>Ecdysozoa</taxon>
        <taxon>Arthropoda</taxon>
        <taxon>Crustacea</taxon>
        <taxon>Multicrustacea</taxon>
        <taxon>Cirripedia</taxon>
        <taxon>Thoracica</taxon>
        <taxon>Thoracicalcarea</taxon>
        <taxon>Balanomorpha</taxon>
        <taxon>Balanoidea</taxon>
        <taxon>Balanidae</taxon>
        <taxon>Amphibalaninae</taxon>
        <taxon>Amphibalanus</taxon>
    </lineage>
</organism>
<feature type="transmembrane region" description="Helical" evidence="12">
    <location>
        <begin position="117"/>
        <end position="136"/>
    </location>
</feature>
<feature type="transmembrane region" description="Helical" evidence="12">
    <location>
        <begin position="492"/>
        <end position="511"/>
    </location>
</feature>
<protein>
    <recommendedName>
        <fullName evidence="10">Lysophospholipid acyltransferase 7</fullName>
    </recommendedName>
</protein>
<evidence type="ECO:0000256" key="11">
    <source>
        <dbReference type="SAM" id="MobiDB-lite"/>
    </source>
</evidence>
<evidence type="ECO:0000256" key="4">
    <source>
        <dbReference type="ARBA" id="ARBA00022679"/>
    </source>
</evidence>
<evidence type="ECO:0000256" key="9">
    <source>
        <dbReference type="ARBA" id="ARBA00025707"/>
    </source>
</evidence>
<keyword evidence="6 12" id="KW-1133">Transmembrane helix</keyword>
<feature type="transmembrane region" description="Helical" evidence="12">
    <location>
        <begin position="455"/>
        <end position="480"/>
    </location>
</feature>
<evidence type="ECO:0000256" key="3">
    <source>
        <dbReference type="ARBA" id="ARBA00010323"/>
    </source>
</evidence>
<evidence type="ECO:0000256" key="5">
    <source>
        <dbReference type="ARBA" id="ARBA00022692"/>
    </source>
</evidence>
<feature type="transmembrane region" description="Helical" evidence="12">
    <location>
        <begin position="262"/>
        <end position="279"/>
    </location>
</feature>
<evidence type="ECO:0000313" key="14">
    <source>
        <dbReference type="Proteomes" id="UP000440578"/>
    </source>
</evidence>
<feature type="transmembrane region" description="Helical" evidence="12">
    <location>
        <begin position="78"/>
        <end position="97"/>
    </location>
</feature>
<keyword evidence="5 12" id="KW-0812">Transmembrane</keyword>
<dbReference type="GO" id="GO:0071617">
    <property type="term" value="F:lysophospholipid acyltransferase activity"/>
    <property type="evidence" value="ECO:0007669"/>
    <property type="project" value="TreeGrafter"/>
</dbReference>
<feature type="transmembrane region" description="Helical" evidence="12">
    <location>
        <begin position="285"/>
        <end position="302"/>
    </location>
</feature>
<keyword evidence="7 12" id="KW-0472">Membrane</keyword>
<dbReference type="OrthoDB" id="7663182at2759"/>
<dbReference type="GO" id="GO:0044233">
    <property type="term" value="C:mitochondria-associated endoplasmic reticulum membrane contact site"/>
    <property type="evidence" value="ECO:0007669"/>
    <property type="project" value="TreeGrafter"/>
</dbReference>
<gene>
    <name evidence="13" type="primary">mboat7</name>
    <name evidence="13" type="ORF">FJT64_022105</name>
</gene>
<feature type="region of interest" description="Disordered" evidence="11">
    <location>
        <begin position="174"/>
        <end position="195"/>
    </location>
</feature>
<comment type="caution">
    <text evidence="13">The sequence shown here is derived from an EMBL/GenBank/DDBJ whole genome shotgun (WGS) entry which is preliminary data.</text>
</comment>
<dbReference type="EMBL" id="VIIS01000674">
    <property type="protein sequence ID" value="KAF0306307.1"/>
    <property type="molecule type" value="Genomic_DNA"/>
</dbReference>
<dbReference type="InterPro" id="IPR049941">
    <property type="entry name" value="LPLAT_7/PORCN-like"/>
</dbReference>
<dbReference type="GO" id="GO:0030258">
    <property type="term" value="P:lipid modification"/>
    <property type="evidence" value="ECO:0007669"/>
    <property type="project" value="TreeGrafter"/>
</dbReference>
<dbReference type="GO" id="GO:0006661">
    <property type="term" value="P:phosphatidylinositol biosynthetic process"/>
    <property type="evidence" value="ECO:0007669"/>
    <property type="project" value="TreeGrafter"/>
</dbReference>
<comment type="subcellular location">
    <subcellularLocation>
        <location evidence="1">Membrane</location>
        <topology evidence="1">Multi-pass membrane protein</topology>
    </subcellularLocation>
</comment>
<evidence type="ECO:0000256" key="12">
    <source>
        <dbReference type="SAM" id="Phobius"/>
    </source>
</evidence>
<dbReference type="GO" id="GO:0016020">
    <property type="term" value="C:membrane"/>
    <property type="evidence" value="ECO:0007669"/>
    <property type="project" value="UniProtKB-SubCell"/>
</dbReference>
<keyword evidence="14" id="KW-1185">Reference proteome</keyword>
<dbReference type="PANTHER" id="PTHR13906">
    <property type="entry name" value="PORCUPINE"/>
    <property type="match status" value="1"/>
</dbReference>
<dbReference type="Proteomes" id="UP000440578">
    <property type="component" value="Unassembled WGS sequence"/>
</dbReference>
<proteinExistence type="inferred from homology"/>
<evidence type="ECO:0000256" key="10">
    <source>
        <dbReference type="ARBA" id="ARBA00093678"/>
    </source>
</evidence>
<evidence type="ECO:0000313" key="13">
    <source>
        <dbReference type="EMBL" id="KAF0306307.1"/>
    </source>
</evidence>
<dbReference type="PANTHER" id="PTHR13906:SF16">
    <property type="entry name" value="LYSOPHOSPHOLIPID ACYLTRANSFERASE 7"/>
    <property type="match status" value="1"/>
</dbReference>
<dbReference type="Pfam" id="PF03062">
    <property type="entry name" value="MBOAT"/>
    <property type="match status" value="1"/>
</dbReference>
<evidence type="ECO:0000256" key="6">
    <source>
        <dbReference type="ARBA" id="ARBA00022989"/>
    </source>
</evidence>